<name>A0A0M2NJT4_9FIRM</name>
<evidence type="ECO:0000313" key="2">
    <source>
        <dbReference type="Proteomes" id="UP000034076"/>
    </source>
</evidence>
<reference evidence="1 2" key="1">
    <citation type="submission" date="2015-04" db="EMBL/GenBank/DDBJ databases">
        <title>Draft genome sequence of bacteremic isolate Catabacter hongkongensis type strain HKU16T.</title>
        <authorList>
            <person name="Lau S.K."/>
            <person name="Teng J.L."/>
            <person name="Huang Y."/>
            <person name="Curreem S.O."/>
            <person name="Tsui S.K."/>
            <person name="Woo P.C."/>
        </authorList>
    </citation>
    <scope>NUCLEOTIDE SEQUENCE [LARGE SCALE GENOMIC DNA]</scope>
    <source>
        <strain evidence="1 2">HKU16</strain>
    </source>
</reference>
<protein>
    <submittedName>
        <fullName evidence="1">Uncharacterized protein</fullName>
    </submittedName>
</protein>
<sequence length="75" mass="8640">MYPKAGSVLKQTPALIRLALRWYVAREYPSASGRHRTVCSEGLREPLHFEWIFHIFGKADAECVFISIVTMYARP</sequence>
<dbReference type="AlphaFoldDB" id="A0A0M2NJT4"/>
<dbReference type="Proteomes" id="UP000034076">
    <property type="component" value="Unassembled WGS sequence"/>
</dbReference>
<organism evidence="1 2">
    <name type="scientific">Christensenella hongkongensis</name>
    <dbReference type="NCBI Taxonomy" id="270498"/>
    <lineage>
        <taxon>Bacteria</taxon>
        <taxon>Bacillati</taxon>
        <taxon>Bacillota</taxon>
        <taxon>Clostridia</taxon>
        <taxon>Christensenellales</taxon>
        <taxon>Christensenellaceae</taxon>
        <taxon>Christensenella</taxon>
    </lineage>
</organism>
<gene>
    <name evidence="1" type="ORF">CHK_0055</name>
</gene>
<dbReference type="STRING" id="270498.CHK_0055"/>
<keyword evidence="2" id="KW-1185">Reference proteome</keyword>
<dbReference type="EMBL" id="LAYJ01000013">
    <property type="protein sequence ID" value="KKI52438.1"/>
    <property type="molecule type" value="Genomic_DNA"/>
</dbReference>
<comment type="caution">
    <text evidence="1">The sequence shown here is derived from an EMBL/GenBank/DDBJ whole genome shotgun (WGS) entry which is preliminary data.</text>
</comment>
<proteinExistence type="predicted"/>
<evidence type="ECO:0000313" key="1">
    <source>
        <dbReference type="EMBL" id="KKI52438.1"/>
    </source>
</evidence>
<accession>A0A0M2NJT4</accession>